<keyword evidence="7" id="KW-0808">Transferase</keyword>
<dbReference type="Gene3D" id="1.10.510.10">
    <property type="entry name" value="Transferase(Phosphotransferase) domain 1"/>
    <property type="match status" value="1"/>
</dbReference>
<dbReference type="InParanoid" id="A0A2P6NBI2"/>
<dbReference type="InterPro" id="IPR051681">
    <property type="entry name" value="Ser/Thr_Kinases-Pseudokinases"/>
</dbReference>
<sequence>MRLASSEYSLDQTERRVPLWCTFSSERKYSTAGSSIGASLSSQFMELNALDIWVEPQCNPFVCDSKRLGYEKAKQSETTESAVEEEDNQDSVSAGCISDLKNNYHITTDPIKMEILLQPARISKGSKMLRLKLKDALDMRNWLYVLQMEIDGANIPECDLDVSNEMLGSGSSGDVRIGHLNSGLVAVKVLKTGCFSSEKEKEEFYHELAIMSRIRHPNVTRLFGYSIWQGRICAITEMANQGDLYRLIHETDVEWTIERRMRIALAISGGMTYLHNQGIIHRDLKPQNVLIDNVESSSVRVCDFGLSGIKDQEQERTFGTEAYAAPELCETTHTNMVDVYSFAILLWEMTYRKHPWEGCKPMDIVNRRIQGIRPALQGDLMDPVIAICWSSDPLERPPFKEIAKTLDVIRQRAGIALGSPTGSHHATILSTSCSAPDLGSSFVRAMPTLQGATTLEMTKRMTGPIVPVQEKTRTQRATFML</sequence>
<name>A0A2P6NBI2_9EUKA</name>
<proteinExistence type="inferred from homology"/>
<keyword evidence="1 5" id="KW-0723">Serine/threonine-protein kinase</keyword>
<dbReference type="PROSITE" id="PS50011">
    <property type="entry name" value="PROTEIN_KINASE_DOM"/>
    <property type="match status" value="1"/>
</dbReference>
<feature type="binding site" evidence="4">
    <location>
        <position position="188"/>
    </location>
    <ligand>
        <name>ATP</name>
        <dbReference type="ChEBI" id="CHEBI:30616"/>
    </ligand>
</feature>
<evidence type="ECO:0000313" key="8">
    <source>
        <dbReference type="Proteomes" id="UP000241769"/>
    </source>
</evidence>
<evidence type="ECO:0000256" key="5">
    <source>
        <dbReference type="RuleBase" id="RU000304"/>
    </source>
</evidence>
<dbReference type="InterPro" id="IPR017441">
    <property type="entry name" value="Protein_kinase_ATP_BS"/>
</dbReference>
<feature type="domain" description="Protein kinase" evidence="6">
    <location>
        <begin position="161"/>
        <end position="409"/>
    </location>
</feature>
<dbReference type="Proteomes" id="UP000241769">
    <property type="component" value="Unassembled WGS sequence"/>
</dbReference>
<keyword evidence="3 4" id="KW-0067">ATP-binding</keyword>
<dbReference type="PROSITE" id="PS00108">
    <property type="entry name" value="PROTEIN_KINASE_ST"/>
    <property type="match status" value="1"/>
</dbReference>
<dbReference type="InterPro" id="IPR008271">
    <property type="entry name" value="Ser/Thr_kinase_AS"/>
</dbReference>
<organism evidence="7 8">
    <name type="scientific">Planoprotostelium fungivorum</name>
    <dbReference type="NCBI Taxonomy" id="1890364"/>
    <lineage>
        <taxon>Eukaryota</taxon>
        <taxon>Amoebozoa</taxon>
        <taxon>Evosea</taxon>
        <taxon>Variosea</taxon>
        <taxon>Cavosteliida</taxon>
        <taxon>Cavosteliaceae</taxon>
        <taxon>Planoprotostelium</taxon>
    </lineage>
</organism>
<dbReference type="PANTHER" id="PTHR44329">
    <property type="entry name" value="SERINE/THREONINE-PROTEIN KINASE TNNI3K-RELATED"/>
    <property type="match status" value="1"/>
</dbReference>
<protein>
    <submittedName>
        <fullName evidence="7">Serine/threonine protein kinase 2, CTR2</fullName>
    </submittedName>
</protein>
<reference evidence="7 8" key="1">
    <citation type="journal article" date="2018" name="Genome Biol. Evol.">
        <title>Multiple Roots of Fruiting Body Formation in Amoebozoa.</title>
        <authorList>
            <person name="Hillmann F."/>
            <person name="Forbes G."/>
            <person name="Novohradska S."/>
            <person name="Ferling I."/>
            <person name="Riege K."/>
            <person name="Groth M."/>
            <person name="Westermann M."/>
            <person name="Marz M."/>
            <person name="Spaller T."/>
            <person name="Winckler T."/>
            <person name="Schaap P."/>
            <person name="Glockner G."/>
        </authorList>
    </citation>
    <scope>NUCLEOTIDE SEQUENCE [LARGE SCALE GENOMIC DNA]</scope>
    <source>
        <strain evidence="7 8">Jena</strain>
    </source>
</reference>
<accession>A0A2P6NBI2</accession>
<dbReference type="EMBL" id="MDYQ01000128">
    <property type="protein sequence ID" value="PRP81297.1"/>
    <property type="molecule type" value="Genomic_DNA"/>
</dbReference>
<keyword evidence="7" id="KW-0418">Kinase</keyword>
<comment type="caution">
    <text evidence="7">The sequence shown here is derived from an EMBL/GenBank/DDBJ whole genome shotgun (WGS) entry which is preliminary data.</text>
</comment>
<dbReference type="GO" id="GO:0005524">
    <property type="term" value="F:ATP binding"/>
    <property type="evidence" value="ECO:0007669"/>
    <property type="project" value="UniProtKB-UniRule"/>
</dbReference>
<evidence type="ECO:0000259" key="6">
    <source>
        <dbReference type="PROSITE" id="PS50011"/>
    </source>
</evidence>
<dbReference type="OrthoDB" id="18172at2759"/>
<dbReference type="PROSITE" id="PS00107">
    <property type="entry name" value="PROTEIN_KINASE_ATP"/>
    <property type="match status" value="1"/>
</dbReference>
<dbReference type="Pfam" id="PF07714">
    <property type="entry name" value="PK_Tyr_Ser-Thr"/>
    <property type="match status" value="1"/>
</dbReference>
<dbReference type="InterPro" id="IPR000719">
    <property type="entry name" value="Prot_kinase_dom"/>
</dbReference>
<gene>
    <name evidence="7" type="ORF">PROFUN_04532</name>
</gene>
<comment type="similarity">
    <text evidence="5">Belongs to the protein kinase superfamily.</text>
</comment>
<dbReference type="AlphaFoldDB" id="A0A2P6NBI2"/>
<dbReference type="InterPro" id="IPR011009">
    <property type="entry name" value="Kinase-like_dom_sf"/>
</dbReference>
<dbReference type="SUPFAM" id="SSF56112">
    <property type="entry name" value="Protein kinase-like (PK-like)"/>
    <property type="match status" value="1"/>
</dbReference>
<keyword evidence="8" id="KW-1185">Reference proteome</keyword>
<evidence type="ECO:0000256" key="3">
    <source>
        <dbReference type="ARBA" id="ARBA00022840"/>
    </source>
</evidence>
<evidence type="ECO:0000313" key="7">
    <source>
        <dbReference type="EMBL" id="PRP81297.1"/>
    </source>
</evidence>
<evidence type="ECO:0000256" key="1">
    <source>
        <dbReference type="ARBA" id="ARBA00022527"/>
    </source>
</evidence>
<evidence type="ECO:0000256" key="4">
    <source>
        <dbReference type="PROSITE-ProRule" id="PRU10141"/>
    </source>
</evidence>
<dbReference type="GO" id="GO:0004674">
    <property type="term" value="F:protein serine/threonine kinase activity"/>
    <property type="evidence" value="ECO:0007669"/>
    <property type="project" value="UniProtKB-KW"/>
</dbReference>
<dbReference type="SMART" id="SM00220">
    <property type="entry name" value="S_TKc"/>
    <property type="match status" value="1"/>
</dbReference>
<keyword evidence="2 4" id="KW-0547">Nucleotide-binding</keyword>
<dbReference type="STRING" id="1890364.A0A2P6NBI2"/>
<evidence type="ECO:0000256" key="2">
    <source>
        <dbReference type="ARBA" id="ARBA00022741"/>
    </source>
</evidence>
<dbReference type="InterPro" id="IPR001245">
    <property type="entry name" value="Ser-Thr/Tyr_kinase_cat_dom"/>
</dbReference>